<evidence type="ECO:0000259" key="7">
    <source>
        <dbReference type="Pfam" id="PF04084"/>
    </source>
</evidence>
<comment type="function">
    <text evidence="5">Component of the origin recognition complex (ORC) that binds origins of replication. DNA-binding is ATP-dependent. ORC is required to assemble the pre-replication complex necessary to initiate DNA replication.</text>
</comment>
<sequence>MPSAKKRSRDRRHGLVGRVVVAGPRRGALVATPMQPSPQPTPARSILGQKRRRDEAHSGNRSTFFSSDDDDEEEEEEEEDDGNAVFNDDNNGVVAPGVEEDDDDENEDKGEEDDGDGKGRRRSQKHKRVNAAKSGLVSTYFDMETNAEMQKRRRNSLASLRAAHTKAKIKSAKTAQAKTSSRTQDTEVAVRDAVTALVRYLPRDYVLMEQGFNILVHGFGSKKRVLEGYATAIGAYERARKRPASCIMVMSGFSATLNVRAALATLLQHYIGLSETESLRPSRSLEAMSTLAVELSTEVARRRKIHIDGDEDDSSAIASRQQPVRGFDLDPSAPVWTRNLFLIVHNIDGSILRGLGPKRALSLLAQSPQVHLVASVDHIAAELLWDPKQLENCRWVWREVTTRESYLFEGIGAPSLVRGQDVHGSRGAAFVLSSLTPNHISVLEVLADTQLEITEASAAAGSTSLPGMEFADLLNVCRDQMFVSTERALRSLLVEFKDHSILGTRLSPDGKELLYLTHDPSVIKREIDKINGLEA</sequence>
<feature type="compositionally biased region" description="Acidic residues" evidence="6">
    <location>
        <begin position="67"/>
        <end position="82"/>
    </location>
</feature>
<feature type="domain" description="Origin recognition complex subunit 2 winged-helix" evidence="8">
    <location>
        <begin position="466"/>
        <end position="519"/>
    </location>
</feature>
<dbReference type="Pfam" id="PF04084">
    <property type="entry name" value="RecA-like_ORC2"/>
    <property type="match status" value="1"/>
</dbReference>
<keyword evidence="4 5" id="KW-0539">Nucleus</keyword>
<feature type="compositionally biased region" description="Basic residues" evidence="6">
    <location>
        <begin position="119"/>
        <end position="130"/>
    </location>
</feature>
<keyword evidence="10" id="KW-1185">Reference proteome</keyword>
<keyword evidence="3 5" id="KW-0235">DNA replication</keyword>
<gene>
    <name evidence="9" type="ORF">FCC1311_062922</name>
</gene>
<feature type="compositionally biased region" description="Low complexity" evidence="6">
    <location>
        <begin position="16"/>
        <end position="31"/>
    </location>
</feature>
<evidence type="ECO:0000256" key="4">
    <source>
        <dbReference type="ARBA" id="ARBA00023242"/>
    </source>
</evidence>
<comment type="subunit">
    <text evidence="5">Component of the origin recognition complex (ORC).</text>
</comment>
<comment type="subcellular location">
    <subcellularLocation>
        <location evidence="1 5">Nucleus</location>
    </subcellularLocation>
</comment>
<dbReference type="InterPro" id="IPR056772">
    <property type="entry name" value="RecA-like_ORC2"/>
</dbReference>
<evidence type="ECO:0000313" key="10">
    <source>
        <dbReference type="Proteomes" id="UP000241890"/>
    </source>
</evidence>
<dbReference type="Pfam" id="PF24882">
    <property type="entry name" value="WHD_ORC2"/>
    <property type="match status" value="1"/>
</dbReference>
<comment type="similarity">
    <text evidence="2 5">Belongs to the ORC2 family.</text>
</comment>
<dbReference type="InParanoid" id="A0A2R5GGR0"/>
<dbReference type="PANTHER" id="PTHR14052:SF0">
    <property type="entry name" value="ORIGIN RECOGNITION COMPLEX SUBUNIT 2"/>
    <property type="match status" value="1"/>
</dbReference>
<evidence type="ECO:0000256" key="5">
    <source>
        <dbReference type="RuleBase" id="RU368084"/>
    </source>
</evidence>
<dbReference type="GO" id="GO:0006260">
    <property type="term" value="P:DNA replication"/>
    <property type="evidence" value="ECO:0007669"/>
    <property type="project" value="UniProtKB-UniRule"/>
</dbReference>
<evidence type="ECO:0000256" key="6">
    <source>
        <dbReference type="SAM" id="MobiDB-lite"/>
    </source>
</evidence>
<comment type="caution">
    <text evidence="9">The sequence shown here is derived from an EMBL/GenBank/DDBJ whole genome shotgun (WGS) entry which is preliminary data.</text>
</comment>
<organism evidence="9 10">
    <name type="scientific">Hondaea fermentalgiana</name>
    <dbReference type="NCBI Taxonomy" id="2315210"/>
    <lineage>
        <taxon>Eukaryota</taxon>
        <taxon>Sar</taxon>
        <taxon>Stramenopiles</taxon>
        <taxon>Bigyra</taxon>
        <taxon>Labyrinthulomycetes</taxon>
        <taxon>Thraustochytrida</taxon>
        <taxon>Thraustochytriidae</taxon>
        <taxon>Hondaea</taxon>
    </lineage>
</organism>
<accession>A0A2R5GGR0</accession>
<feature type="domain" description="Origin recognition complex subunit 2 RecA-like" evidence="7">
    <location>
        <begin position="205"/>
        <end position="399"/>
    </location>
</feature>
<feature type="compositionally biased region" description="Acidic residues" evidence="6">
    <location>
        <begin position="98"/>
        <end position="115"/>
    </location>
</feature>
<dbReference type="GO" id="GO:0005664">
    <property type="term" value="C:nuclear origin of replication recognition complex"/>
    <property type="evidence" value="ECO:0007669"/>
    <property type="project" value="UniProtKB-UniRule"/>
</dbReference>
<name>A0A2R5GGR0_9STRA</name>
<evidence type="ECO:0000256" key="2">
    <source>
        <dbReference type="ARBA" id="ARBA00007421"/>
    </source>
</evidence>
<evidence type="ECO:0000259" key="8">
    <source>
        <dbReference type="Pfam" id="PF24882"/>
    </source>
</evidence>
<dbReference type="EMBL" id="BEYU01000070">
    <property type="protein sequence ID" value="GBG30072.1"/>
    <property type="molecule type" value="Genomic_DNA"/>
</dbReference>
<protein>
    <recommendedName>
        <fullName evidence="5">Origin recognition complex subunit 2</fullName>
    </recommendedName>
</protein>
<evidence type="ECO:0000256" key="3">
    <source>
        <dbReference type="ARBA" id="ARBA00022705"/>
    </source>
</evidence>
<dbReference type="Proteomes" id="UP000241890">
    <property type="component" value="Unassembled WGS sequence"/>
</dbReference>
<reference evidence="9 10" key="1">
    <citation type="submission" date="2017-12" db="EMBL/GenBank/DDBJ databases">
        <title>Sequencing, de novo assembly and annotation of complete genome of a new Thraustochytrid species, strain FCC1311.</title>
        <authorList>
            <person name="Sedici K."/>
            <person name="Godart F."/>
            <person name="Aiese Cigliano R."/>
            <person name="Sanseverino W."/>
            <person name="Barakat M."/>
            <person name="Ortet P."/>
            <person name="Marechal E."/>
            <person name="Cagnac O."/>
            <person name="Amato A."/>
        </authorList>
    </citation>
    <scope>NUCLEOTIDE SEQUENCE [LARGE SCALE GENOMIC DNA]</scope>
</reference>
<dbReference type="InterPro" id="IPR007220">
    <property type="entry name" value="ORC2"/>
</dbReference>
<dbReference type="OrthoDB" id="346673at2759"/>
<dbReference type="InterPro" id="IPR056773">
    <property type="entry name" value="WHD_ORC2"/>
</dbReference>
<dbReference type="AlphaFoldDB" id="A0A2R5GGR0"/>
<feature type="region of interest" description="Disordered" evidence="6">
    <location>
        <begin position="1"/>
        <end position="131"/>
    </location>
</feature>
<proteinExistence type="inferred from homology"/>
<dbReference type="PANTHER" id="PTHR14052">
    <property type="entry name" value="ORIGIN RECOGNITION COMPLEX SUBUNIT 2"/>
    <property type="match status" value="1"/>
</dbReference>
<evidence type="ECO:0000256" key="1">
    <source>
        <dbReference type="ARBA" id="ARBA00004123"/>
    </source>
</evidence>
<dbReference type="GO" id="GO:0003688">
    <property type="term" value="F:DNA replication origin binding"/>
    <property type="evidence" value="ECO:0007669"/>
    <property type="project" value="UniProtKB-UniRule"/>
</dbReference>
<evidence type="ECO:0000313" key="9">
    <source>
        <dbReference type="EMBL" id="GBG30072.1"/>
    </source>
</evidence>
<feature type="compositionally biased region" description="Basic residues" evidence="6">
    <location>
        <begin position="1"/>
        <end position="15"/>
    </location>
</feature>